<dbReference type="SUPFAM" id="SSF51366">
    <property type="entry name" value="Ribulose-phoshate binding barrel"/>
    <property type="match status" value="1"/>
</dbReference>
<evidence type="ECO:0000256" key="3">
    <source>
        <dbReference type="ARBA" id="ARBA00005761"/>
    </source>
</evidence>
<dbReference type="InterPro" id="IPR013785">
    <property type="entry name" value="Aldolase_TIM"/>
</dbReference>
<dbReference type="HAMAP" id="MF_00131">
    <property type="entry name" value="Trp_synth_alpha"/>
    <property type="match status" value="1"/>
</dbReference>
<dbReference type="SUPFAM" id="SSF53686">
    <property type="entry name" value="Tryptophan synthase beta subunit-like PLP-dependent enzymes"/>
    <property type="match status" value="1"/>
</dbReference>
<dbReference type="InterPro" id="IPR006654">
    <property type="entry name" value="Trp_synth_beta"/>
</dbReference>
<dbReference type="PANTHER" id="PTHR48077:SF3">
    <property type="entry name" value="TRYPTOPHAN SYNTHASE"/>
    <property type="match status" value="1"/>
</dbReference>
<keyword evidence="11 13" id="KW-0456">Lyase</keyword>
<dbReference type="CDD" id="cd04724">
    <property type="entry name" value="Tryptophan_synthase_alpha"/>
    <property type="match status" value="1"/>
</dbReference>
<dbReference type="GO" id="GO:0005737">
    <property type="term" value="C:cytoplasm"/>
    <property type="evidence" value="ECO:0007669"/>
    <property type="project" value="TreeGrafter"/>
</dbReference>
<dbReference type="Gene3D" id="3.20.20.70">
    <property type="entry name" value="Aldolase class I"/>
    <property type="match status" value="1"/>
</dbReference>
<protein>
    <recommendedName>
        <fullName evidence="6 13">Tryptophan synthase</fullName>
        <ecNumber evidence="5 13">4.2.1.20</ecNumber>
    </recommendedName>
</protein>
<dbReference type="HAMAP" id="MF_00133">
    <property type="entry name" value="Trp_synth_beta"/>
    <property type="match status" value="1"/>
</dbReference>
<dbReference type="InterPro" id="IPR036052">
    <property type="entry name" value="TrpB-like_PALP_sf"/>
</dbReference>
<dbReference type="InterPro" id="IPR006653">
    <property type="entry name" value="Trp_synth_b_CS"/>
</dbReference>
<organism evidence="17 18">
    <name type="scientific">Ceratobasidium theobromae</name>
    <dbReference type="NCBI Taxonomy" id="1582974"/>
    <lineage>
        <taxon>Eukaryota</taxon>
        <taxon>Fungi</taxon>
        <taxon>Dikarya</taxon>
        <taxon>Basidiomycota</taxon>
        <taxon>Agaricomycotina</taxon>
        <taxon>Agaricomycetes</taxon>
        <taxon>Cantharellales</taxon>
        <taxon>Ceratobasidiaceae</taxon>
        <taxon>Ceratobasidium</taxon>
    </lineage>
</organism>
<feature type="domain" description="Metaxin glutathione S-transferase" evidence="16">
    <location>
        <begin position="986"/>
        <end position="1046"/>
    </location>
</feature>
<dbReference type="Pfam" id="PF17171">
    <property type="entry name" value="GST_C_6"/>
    <property type="match status" value="1"/>
</dbReference>
<dbReference type="OrthoDB" id="10050244at2759"/>
<evidence type="ECO:0000256" key="11">
    <source>
        <dbReference type="ARBA" id="ARBA00023239"/>
    </source>
</evidence>
<dbReference type="NCBIfam" id="TIGR00262">
    <property type="entry name" value="trpA"/>
    <property type="match status" value="1"/>
</dbReference>
<keyword evidence="9 13" id="KW-0663">Pyridoxal phosphate</keyword>
<dbReference type="Gene3D" id="3.40.50.1100">
    <property type="match status" value="2"/>
</dbReference>
<gene>
    <name evidence="17" type="ORF">CTheo_871</name>
</gene>
<dbReference type="PANTHER" id="PTHR48077">
    <property type="entry name" value="TRYPTOPHAN SYNTHASE-RELATED"/>
    <property type="match status" value="1"/>
</dbReference>
<evidence type="ECO:0000256" key="6">
    <source>
        <dbReference type="ARBA" id="ARBA00018724"/>
    </source>
</evidence>
<feature type="domain" description="Tryptophan synthase beta chain-like PALP" evidence="15">
    <location>
        <begin position="356"/>
        <end position="679"/>
    </location>
</feature>
<evidence type="ECO:0000256" key="7">
    <source>
        <dbReference type="ARBA" id="ARBA00022605"/>
    </source>
</evidence>
<comment type="similarity">
    <text evidence="4">In the N-terminal section; belongs to the TrpA family.</text>
</comment>
<evidence type="ECO:0000256" key="13">
    <source>
        <dbReference type="RuleBase" id="RU003663"/>
    </source>
</evidence>
<dbReference type="Proteomes" id="UP000383932">
    <property type="component" value="Unassembled WGS sequence"/>
</dbReference>
<dbReference type="EC" id="4.2.1.20" evidence="5 13"/>
<evidence type="ECO:0000259" key="16">
    <source>
        <dbReference type="Pfam" id="PF17171"/>
    </source>
</evidence>
<dbReference type="GO" id="GO:0004834">
    <property type="term" value="F:tryptophan synthase activity"/>
    <property type="evidence" value="ECO:0007669"/>
    <property type="project" value="UniProtKB-EC"/>
</dbReference>
<feature type="region of interest" description="Disordered" evidence="14">
    <location>
        <begin position="266"/>
        <end position="286"/>
    </location>
</feature>
<dbReference type="NCBIfam" id="TIGR00263">
    <property type="entry name" value="trpB"/>
    <property type="match status" value="1"/>
</dbReference>
<proteinExistence type="inferred from homology"/>
<evidence type="ECO:0000313" key="17">
    <source>
        <dbReference type="EMBL" id="KAB5595633.1"/>
    </source>
</evidence>
<accession>A0A5N5QVQ2</accession>
<evidence type="ECO:0000256" key="12">
    <source>
        <dbReference type="ARBA" id="ARBA00049047"/>
    </source>
</evidence>
<dbReference type="InterPro" id="IPR001926">
    <property type="entry name" value="TrpB-like_PALP"/>
</dbReference>
<dbReference type="EMBL" id="SSOP01000007">
    <property type="protein sequence ID" value="KAB5595633.1"/>
    <property type="molecule type" value="Genomic_DNA"/>
</dbReference>
<evidence type="ECO:0000256" key="2">
    <source>
        <dbReference type="ARBA" id="ARBA00004733"/>
    </source>
</evidence>
<reference evidence="17 18" key="1">
    <citation type="journal article" date="2019" name="Fungal Biol. Biotechnol.">
        <title>Draft genome sequence of fastidious pathogen Ceratobasidium theobromae, which causes vascular-streak dieback in Theobroma cacao.</title>
        <authorList>
            <person name="Ali S.S."/>
            <person name="Asman A."/>
            <person name="Shao J."/>
            <person name="Firmansyah A.P."/>
            <person name="Susilo A.W."/>
            <person name="Rosmana A."/>
            <person name="McMahon P."/>
            <person name="Junaid M."/>
            <person name="Guest D."/>
            <person name="Kheng T.Y."/>
            <person name="Meinhardt L.W."/>
            <person name="Bailey B.A."/>
        </authorList>
    </citation>
    <scope>NUCLEOTIDE SEQUENCE [LARGE SCALE GENOMIC DNA]</scope>
    <source>
        <strain evidence="17 18">CT2</strain>
    </source>
</reference>
<keyword evidence="8 13" id="KW-0822">Tryptophan biosynthesis</keyword>
<comment type="pathway">
    <text evidence="2 13">Amino-acid biosynthesis; L-tryptophan biosynthesis; L-tryptophan from chorismate: step 5/5.</text>
</comment>
<dbReference type="FunFam" id="3.20.20.70:FF:000151">
    <property type="entry name" value="Tryptophan synthase"/>
    <property type="match status" value="1"/>
</dbReference>
<evidence type="ECO:0000256" key="14">
    <source>
        <dbReference type="SAM" id="MobiDB-lite"/>
    </source>
</evidence>
<dbReference type="FunFam" id="3.40.50.1100:FF:000001">
    <property type="entry name" value="Tryptophan synthase beta chain"/>
    <property type="match status" value="1"/>
</dbReference>
<dbReference type="AlphaFoldDB" id="A0A5N5QVQ2"/>
<dbReference type="InterPro" id="IPR033468">
    <property type="entry name" value="Metaxin_GST"/>
</dbReference>
<sequence>MTELLKRTFATKKAEGSAAFVTFVTGGYPTKDATVDILLAMEAGGADVIELGMPFSDPIADGPAIQDSNTIALNNDVGYEDCLQYVRDARAKGLKAPVLLMGYYNPIIAYGEEKAVKDAREAGANGFIMVDLPPEEAIKFREICAKEDISYVPLIAPSTSLARIKFLASIADTFIYVVSKMGTTGSAANIAINTELPAIIARIREYTPVPLAVGFGVATRDQFETVANAGADGVVVGSRLVSIIRDAGVDVPQAVKTYCAELTAQGKPKPAPQVQRPAGDVSPALPVPEADPLGAASALKVSEPIVLPARFGAFGGQYVPEALVDCLVELEAAHKAALADPKFWAEFEGFYGYMNRPSKLYLAERLSEATGGARIWFKREDLNHTGSHKINNAIGQILLARRIGKKRIIAETGAGQHGVATATVCARFGMECVVYMGAEDVRRQALNVFRMRMLGAQVIPVSSGSKTLKDAINEAMRDWVTNLSTTHYLVGSAIGPHPFPTIVRDFQRIIGREIKSQMAEMRGKLPDVVVACVGGGSNAIGTFYDFINEPGVRLIGVEAGGEGVNTNHHSATLALGVPGVLHGVRTYLLQSPSGQIIETHSISAGLDYPGVGPEHAWLKDSGRAEYIVATDEEALRGFRMCTQLEGIIPALESSHAVWGAVQIAKTLPKDQDVVMCLSGRGDKDVEQISELLPGKWAEKLDWHIQLILGLDPLEIHPDHACNLILFTAMTSLIPIPAPVKKFFSLFPIYRYPENLPPPTPLTTTQGAVLLIAPPDYAQHASDPLNLPPGASHLSIDPESLRWQAYIALRRVPDVHVSWAVGLESGLPKLVLPAGMRRPLGVDMDSLNESLGDDELDEDDKTDINEKDGVQVGIQSVREVIDPAGIPVWADSIQGRSVDPLEGFINAEARNESRAWVALLEGVVRSVLLLVAPPPSFLESLLRPKPVGVTLQSTMTPPPAPLAGVSTPLPLPQSPRVYTTALNIEFREAMHALDNRLGGDVWFLGSSEPTGLDALVFAYIHCLTCTSDEVRREVTQRGNLYQWHRRVKRLVEDGLLPLH</sequence>
<comment type="cofactor">
    <cofactor evidence="1 13">
        <name>pyridoxal 5'-phosphate</name>
        <dbReference type="ChEBI" id="CHEBI:597326"/>
    </cofactor>
</comment>
<dbReference type="InterPro" id="IPR011060">
    <property type="entry name" value="RibuloseP-bd_barrel"/>
</dbReference>
<dbReference type="UniPathway" id="UPA00035">
    <property type="reaction ID" value="UER00044"/>
</dbReference>
<dbReference type="InterPro" id="IPR023026">
    <property type="entry name" value="Trp_synth_beta/beta-like"/>
</dbReference>
<name>A0A5N5QVQ2_9AGAM</name>
<evidence type="ECO:0000256" key="4">
    <source>
        <dbReference type="ARBA" id="ARBA00006095"/>
    </source>
</evidence>
<comment type="caution">
    <text evidence="17">The sequence shown here is derived from an EMBL/GenBank/DDBJ whole genome shotgun (WGS) entry which is preliminary data.</text>
</comment>
<keyword evidence="7 13" id="KW-0028">Amino-acid biosynthesis</keyword>
<evidence type="ECO:0000256" key="8">
    <source>
        <dbReference type="ARBA" id="ARBA00022822"/>
    </source>
</evidence>
<dbReference type="FunFam" id="3.40.50.1100:FF:000004">
    <property type="entry name" value="Tryptophan synthase beta chain"/>
    <property type="match status" value="1"/>
</dbReference>
<dbReference type="Pfam" id="PF00290">
    <property type="entry name" value="Trp_syntA"/>
    <property type="match status" value="1"/>
</dbReference>
<comment type="similarity">
    <text evidence="3">In the C-terminal section; belongs to the TrpB family.</text>
</comment>
<comment type="catalytic activity">
    <reaction evidence="12 13">
        <text>(1S,2R)-1-C-(indol-3-yl)glycerol 3-phosphate + L-serine = D-glyceraldehyde 3-phosphate + L-tryptophan + H2O</text>
        <dbReference type="Rhea" id="RHEA:10532"/>
        <dbReference type="ChEBI" id="CHEBI:15377"/>
        <dbReference type="ChEBI" id="CHEBI:33384"/>
        <dbReference type="ChEBI" id="CHEBI:57912"/>
        <dbReference type="ChEBI" id="CHEBI:58866"/>
        <dbReference type="ChEBI" id="CHEBI:59776"/>
        <dbReference type="EC" id="4.2.1.20"/>
    </reaction>
</comment>
<dbReference type="CDD" id="cd06446">
    <property type="entry name" value="Trp-synth_B"/>
    <property type="match status" value="1"/>
</dbReference>
<evidence type="ECO:0000259" key="15">
    <source>
        <dbReference type="Pfam" id="PF00291"/>
    </source>
</evidence>
<dbReference type="InterPro" id="IPR018204">
    <property type="entry name" value="Trp_synthase_alpha_AS"/>
</dbReference>
<evidence type="ECO:0000256" key="1">
    <source>
        <dbReference type="ARBA" id="ARBA00001933"/>
    </source>
</evidence>
<keyword evidence="10 13" id="KW-0057">Aromatic amino acid biosynthesis</keyword>
<keyword evidence="18" id="KW-1185">Reference proteome</keyword>
<evidence type="ECO:0000313" key="18">
    <source>
        <dbReference type="Proteomes" id="UP000383932"/>
    </source>
</evidence>
<dbReference type="PROSITE" id="PS00167">
    <property type="entry name" value="TRP_SYNTHASE_ALPHA"/>
    <property type="match status" value="1"/>
</dbReference>
<evidence type="ECO:0000256" key="5">
    <source>
        <dbReference type="ARBA" id="ARBA00012043"/>
    </source>
</evidence>
<dbReference type="PROSITE" id="PS00168">
    <property type="entry name" value="TRP_SYNTHASE_BETA"/>
    <property type="match status" value="1"/>
</dbReference>
<dbReference type="InterPro" id="IPR002028">
    <property type="entry name" value="Trp_synthase_suA"/>
</dbReference>
<dbReference type="Pfam" id="PF00291">
    <property type="entry name" value="PALP"/>
    <property type="match status" value="1"/>
</dbReference>
<evidence type="ECO:0000256" key="9">
    <source>
        <dbReference type="ARBA" id="ARBA00022898"/>
    </source>
</evidence>
<evidence type="ECO:0000256" key="10">
    <source>
        <dbReference type="ARBA" id="ARBA00023141"/>
    </source>
</evidence>